<evidence type="ECO:0000313" key="4">
    <source>
        <dbReference type="EMBL" id="ELT94686.1"/>
    </source>
</evidence>
<proteinExistence type="predicted"/>
<feature type="coiled-coil region" evidence="2">
    <location>
        <begin position="19"/>
        <end position="71"/>
    </location>
</feature>
<feature type="domain" description="DUF4200" evidence="3">
    <location>
        <begin position="19"/>
        <end position="143"/>
    </location>
</feature>
<dbReference type="InterPro" id="IPR025252">
    <property type="entry name" value="DUF4200"/>
</dbReference>
<dbReference type="InterPro" id="IPR051147">
    <property type="entry name" value="CFAP_domain-containing"/>
</dbReference>
<organism evidence="4">
    <name type="scientific">Capitella teleta</name>
    <name type="common">Polychaete worm</name>
    <dbReference type="NCBI Taxonomy" id="283909"/>
    <lineage>
        <taxon>Eukaryota</taxon>
        <taxon>Metazoa</taxon>
        <taxon>Spiralia</taxon>
        <taxon>Lophotrochozoa</taxon>
        <taxon>Annelida</taxon>
        <taxon>Polychaeta</taxon>
        <taxon>Sedentaria</taxon>
        <taxon>Scolecida</taxon>
        <taxon>Capitellidae</taxon>
        <taxon>Capitella</taxon>
    </lineage>
</organism>
<dbReference type="AlphaFoldDB" id="R7TT61"/>
<evidence type="ECO:0000259" key="3">
    <source>
        <dbReference type="Pfam" id="PF13863"/>
    </source>
</evidence>
<sequence length="291" mass="34532">LCSKMPEREDDHLTPATRLLEKRREMAEVEQALAAQKEAREASSCEFQMKMESLQQRREELERKEFQLKESLLKFDKFLKENDSKKARAIKKATDEKDLQKSKDKEIDRLREDTSHLVKNRAKIQAKLEKHIMFHKYLEKVLEGAEEFHEIREIIARYDTLTATHDDLMESEIGNQEKVEKQRGDLMKYTEEKNNDILSYNNQLGGLQTRLDKAQSRAVKWESKWMHIKNTAAKKTLLLGRVKMATHNLFQLVNRHQKTRRDDVDIEDTTEQLIRVRRLLPLTLHVFVLFF</sequence>
<dbReference type="OMA" id="SIEMLYI"/>
<feature type="non-terminal residue" evidence="4">
    <location>
        <position position="1"/>
    </location>
</feature>
<protein>
    <recommendedName>
        <fullName evidence="3">DUF4200 domain-containing protein</fullName>
    </recommendedName>
</protein>
<keyword evidence="1 2" id="KW-0175">Coiled coil</keyword>
<dbReference type="EMBL" id="KB309360">
    <property type="protein sequence ID" value="ELT94686.1"/>
    <property type="molecule type" value="Genomic_DNA"/>
</dbReference>
<evidence type="ECO:0000256" key="2">
    <source>
        <dbReference type="SAM" id="Coils"/>
    </source>
</evidence>
<gene>
    <name evidence="4" type="ORF">CAPTEDRAFT_93836</name>
</gene>
<dbReference type="OrthoDB" id="10264298at2759"/>
<dbReference type="STRING" id="283909.R7TT61"/>
<evidence type="ECO:0000256" key="1">
    <source>
        <dbReference type="ARBA" id="ARBA00023054"/>
    </source>
</evidence>
<accession>R7TT61</accession>
<dbReference type="PANTHER" id="PTHR21683">
    <property type="entry name" value="COILED-COIL DOMAIN-CONTAINING PROTEIN 42 LIKE-2-LIKE-RELATED"/>
    <property type="match status" value="1"/>
</dbReference>
<dbReference type="HOGENOM" id="CLU_061472_2_1_1"/>
<reference evidence="4" key="1">
    <citation type="journal article" date="2013" name="Nature">
        <title>Insights into bilaterian evolution from three spiralian genomes.</title>
        <authorList>
            <person name="Simakov O."/>
            <person name="Marletaz F."/>
            <person name="Cho S.J."/>
            <person name="Edsinger-Gonzales E."/>
            <person name="Havlak P."/>
            <person name="Hellsten U."/>
            <person name="Kuo D.H."/>
            <person name="Larsson T."/>
            <person name="Lv J."/>
            <person name="Arendt D."/>
            <person name="Savage R."/>
            <person name="Osoegawa K."/>
            <person name="de Jong P."/>
            <person name="Grimwood J."/>
            <person name="Chapman J.A."/>
            <person name="Shapiro H."/>
            <person name="Aerts A."/>
            <person name="Otillar R.P."/>
            <person name="Terry A.Y."/>
            <person name="Boore J.L."/>
            <person name="Grigoriev I.V."/>
            <person name="Lindberg D.R."/>
            <person name="Seaver E.C."/>
            <person name="Weisblat D.A."/>
            <person name="Putnam N.H."/>
            <person name="Rokhsar D.S."/>
        </authorList>
    </citation>
    <scope>NUCLEOTIDE SEQUENCE</scope>
    <source>
        <strain evidence="4">I ESC-2004</strain>
    </source>
</reference>
<dbReference type="Pfam" id="PF13863">
    <property type="entry name" value="DUF4200"/>
    <property type="match status" value="1"/>
</dbReference>
<dbReference type="PANTHER" id="PTHR21683:SF2">
    <property type="entry name" value="COILED-COIL DOMAIN-CONTAINING PROTEIN 42 LIKE-2-LIKE"/>
    <property type="match status" value="1"/>
</dbReference>
<dbReference type="GO" id="GO:0005856">
    <property type="term" value="C:cytoskeleton"/>
    <property type="evidence" value="ECO:0007669"/>
    <property type="project" value="UniProtKB-ARBA"/>
</dbReference>
<name>R7TT61_CAPTE</name>